<evidence type="ECO:0000256" key="6">
    <source>
        <dbReference type="SAM" id="MobiDB-lite"/>
    </source>
</evidence>
<keyword evidence="5" id="KW-0931">ER-Golgi transport</keyword>
<feature type="compositionally biased region" description="Polar residues" evidence="6">
    <location>
        <begin position="857"/>
        <end position="874"/>
    </location>
</feature>
<feature type="region of interest" description="Disordered" evidence="6">
    <location>
        <begin position="357"/>
        <end position="817"/>
    </location>
</feature>
<feature type="compositionally biased region" description="Basic and acidic residues" evidence="6">
    <location>
        <begin position="799"/>
        <end position="809"/>
    </location>
</feature>
<feature type="compositionally biased region" description="Polar residues" evidence="6">
    <location>
        <begin position="357"/>
        <end position="374"/>
    </location>
</feature>
<feature type="compositionally biased region" description="Basic and acidic residues" evidence="6">
    <location>
        <begin position="258"/>
        <end position="269"/>
    </location>
</feature>
<feature type="compositionally biased region" description="Polar residues" evidence="6">
    <location>
        <begin position="28"/>
        <end position="46"/>
    </location>
</feature>
<keyword evidence="3" id="KW-0813">Transport</keyword>
<feature type="compositionally biased region" description="Basic and acidic residues" evidence="6">
    <location>
        <begin position="1077"/>
        <end position="1086"/>
    </location>
</feature>
<feature type="compositionally biased region" description="Low complexity" evidence="6">
    <location>
        <begin position="70"/>
        <end position="83"/>
    </location>
</feature>
<feature type="region of interest" description="Disordered" evidence="6">
    <location>
        <begin position="831"/>
        <end position="1111"/>
    </location>
</feature>
<feature type="compositionally biased region" description="Basic and acidic residues" evidence="6">
    <location>
        <begin position="844"/>
        <end position="856"/>
    </location>
</feature>
<feature type="compositionally biased region" description="Polar residues" evidence="6">
    <location>
        <begin position="652"/>
        <end position="666"/>
    </location>
</feature>
<comment type="similarity">
    <text evidence="2">Belongs to the SEC16 family.</text>
</comment>
<evidence type="ECO:0000256" key="5">
    <source>
        <dbReference type="ARBA" id="ARBA00022892"/>
    </source>
</evidence>
<feature type="compositionally biased region" description="Low complexity" evidence="6">
    <location>
        <begin position="120"/>
        <end position="141"/>
    </location>
</feature>
<feature type="compositionally biased region" description="Polar residues" evidence="6">
    <location>
        <begin position="626"/>
        <end position="639"/>
    </location>
</feature>
<dbReference type="Gene3D" id="1.25.40.1030">
    <property type="match status" value="1"/>
</dbReference>
<feature type="region of interest" description="Disordered" evidence="6">
    <location>
        <begin position="1676"/>
        <end position="1700"/>
    </location>
</feature>
<protein>
    <recommendedName>
        <fullName evidence="7">Sec16 Sec23-binding domain-containing protein</fullName>
    </recommendedName>
</protein>
<feature type="compositionally biased region" description="Polar residues" evidence="6">
    <location>
        <begin position="296"/>
        <end position="314"/>
    </location>
</feature>
<dbReference type="CDD" id="cd09233">
    <property type="entry name" value="ACE1-Sec16-like"/>
    <property type="match status" value="1"/>
</dbReference>
<feature type="region of interest" description="Disordered" evidence="6">
    <location>
        <begin position="234"/>
        <end position="269"/>
    </location>
</feature>
<evidence type="ECO:0000256" key="2">
    <source>
        <dbReference type="ARBA" id="ARBA00005927"/>
    </source>
</evidence>
<feature type="region of interest" description="Disordered" evidence="6">
    <location>
        <begin position="1367"/>
        <end position="1417"/>
    </location>
</feature>
<feature type="compositionally biased region" description="Polar residues" evidence="6">
    <location>
        <begin position="404"/>
        <end position="418"/>
    </location>
</feature>
<comment type="caution">
    <text evidence="8">The sequence shown here is derived from an EMBL/GenBank/DDBJ whole genome shotgun (WGS) entry which is preliminary data.</text>
</comment>
<feature type="compositionally biased region" description="Basic and acidic residues" evidence="6">
    <location>
        <begin position="1851"/>
        <end position="1886"/>
    </location>
</feature>
<feature type="region of interest" description="Disordered" evidence="6">
    <location>
        <begin position="296"/>
        <end position="337"/>
    </location>
</feature>
<name>A0ABR3IIZ1_LOXSC</name>
<feature type="compositionally biased region" description="Polar residues" evidence="6">
    <location>
        <begin position="234"/>
        <end position="257"/>
    </location>
</feature>
<feature type="compositionally biased region" description="Acidic residues" evidence="6">
    <location>
        <begin position="142"/>
        <end position="151"/>
    </location>
</feature>
<evidence type="ECO:0000256" key="1">
    <source>
        <dbReference type="ARBA" id="ARBA00004240"/>
    </source>
</evidence>
<feature type="compositionally biased region" description="Low complexity" evidence="6">
    <location>
        <begin position="1745"/>
        <end position="1759"/>
    </location>
</feature>
<reference evidence="8 9" key="1">
    <citation type="submission" date="2024-06" db="EMBL/GenBank/DDBJ databases">
        <title>A chromosome-level genome assembly of beet webworm, Loxostege sticticalis.</title>
        <authorList>
            <person name="Zhang Y."/>
        </authorList>
    </citation>
    <scope>NUCLEOTIDE SEQUENCE [LARGE SCALE GENOMIC DNA]</scope>
    <source>
        <strain evidence="8">AQ026</strain>
        <tissue evidence="8">Whole body</tissue>
    </source>
</reference>
<keyword evidence="9" id="KW-1185">Reference proteome</keyword>
<accession>A0ABR3IIZ1</accession>
<feature type="region of interest" description="Disordered" evidence="6">
    <location>
        <begin position="1"/>
        <end position="83"/>
    </location>
</feature>
<feature type="compositionally biased region" description="Basic and acidic residues" evidence="6">
    <location>
        <begin position="757"/>
        <end position="768"/>
    </location>
</feature>
<feature type="compositionally biased region" description="Polar residues" evidence="6">
    <location>
        <begin position="689"/>
        <end position="704"/>
    </location>
</feature>
<feature type="region of interest" description="Disordered" evidence="6">
    <location>
        <begin position="1745"/>
        <end position="1894"/>
    </location>
</feature>
<feature type="compositionally biased region" description="Polar residues" evidence="6">
    <location>
        <begin position="384"/>
        <end position="397"/>
    </location>
</feature>
<evidence type="ECO:0000259" key="7">
    <source>
        <dbReference type="Pfam" id="PF12931"/>
    </source>
</evidence>
<feature type="compositionally biased region" description="Polar residues" evidence="6">
    <location>
        <begin position="506"/>
        <end position="515"/>
    </location>
</feature>
<feature type="region of interest" description="Disordered" evidence="6">
    <location>
        <begin position="120"/>
        <end position="178"/>
    </location>
</feature>
<gene>
    <name evidence="8" type="ORF">ABMA27_012146</name>
</gene>
<proteinExistence type="inferred from homology"/>
<feature type="compositionally biased region" description="Pro residues" evidence="6">
    <location>
        <begin position="58"/>
        <end position="69"/>
    </location>
</feature>
<dbReference type="EMBL" id="JBEUOH010000003">
    <property type="protein sequence ID" value="KAL0896205.1"/>
    <property type="molecule type" value="Genomic_DNA"/>
</dbReference>
<feature type="compositionally biased region" description="Polar residues" evidence="6">
    <location>
        <begin position="527"/>
        <end position="541"/>
    </location>
</feature>
<feature type="compositionally biased region" description="Low complexity" evidence="6">
    <location>
        <begin position="316"/>
        <end position="328"/>
    </location>
</feature>
<comment type="subcellular location">
    <subcellularLocation>
        <location evidence="1">Endoplasmic reticulum</location>
    </subcellularLocation>
</comment>
<feature type="compositionally biased region" description="Low complexity" evidence="6">
    <location>
        <begin position="1766"/>
        <end position="1777"/>
    </location>
</feature>
<feature type="compositionally biased region" description="Pro residues" evidence="6">
    <location>
        <begin position="461"/>
        <end position="491"/>
    </location>
</feature>
<feature type="compositionally biased region" description="Basic and acidic residues" evidence="6">
    <location>
        <begin position="999"/>
        <end position="1058"/>
    </location>
</feature>
<feature type="compositionally biased region" description="Basic and acidic residues" evidence="6">
    <location>
        <begin position="1367"/>
        <end position="1390"/>
    </location>
</feature>
<dbReference type="PANTHER" id="PTHR13402">
    <property type="entry name" value="RGPR-RELATED"/>
    <property type="match status" value="1"/>
</dbReference>
<feature type="domain" description="Sec16 Sec23-binding" evidence="7">
    <location>
        <begin position="1426"/>
        <end position="1674"/>
    </location>
</feature>
<evidence type="ECO:0000256" key="3">
    <source>
        <dbReference type="ARBA" id="ARBA00022448"/>
    </source>
</evidence>
<evidence type="ECO:0000313" key="8">
    <source>
        <dbReference type="EMBL" id="KAL0896205.1"/>
    </source>
</evidence>
<organism evidence="8 9">
    <name type="scientific">Loxostege sticticalis</name>
    <name type="common">Beet webworm moth</name>
    <dbReference type="NCBI Taxonomy" id="481309"/>
    <lineage>
        <taxon>Eukaryota</taxon>
        <taxon>Metazoa</taxon>
        <taxon>Ecdysozoa</taxon>
        <taxon>Arthropoda</taxon>
        <taxon>Hexapoda</taxon>
        <taxon>Insecta</taxon>
        <taxon>Pterygota</taxon>
        <taxon>Neoptera</taxon>
        <taxon>Endopterygota</taxon>
        <taxon>Lepidoptera</taxon>
        <taxon>Glossata</taxon>
        <taxon>Ditrysia</taxon>
        <taxon>Pyraloidea</taxon>
        <taxon>Crambidae</taxon>
        <taxon>Pyraustinae</taxon>
        <taxon>Loxostege</taxon>
    </lineage>
</organism>
<dbReference type="Proteomes" id="UP001549920">
    <property type="component" value="Unassembled WGS sequence"/>
</dbReference>
<feature type="compositionally biased region" description="Pro residues" evidence="6">
    <location>
        <begin position="422"/>
        <end position="439"/>
    </location>
</feature>
<sequence length="2048" mass="227925">MSWMKRPQGGAPPPPAPDPQAYGAPQAFGSQQNMYANYQGSTPGNGQQPQQFWQMPPQQQPPQPQPQPQPQQQQYNQQYGQVYQQEYAANANQYYQPPAQYNQGYNQSYSGVQAGYQQNYYQNQGIQPNYPQNPQNKTNSDGWEDNWDWGWEDSSKQGQKGPRPNAAPITAPQQPQQQPQVFNNANVIEESFATTDSWNWSMEDKKEVNNTHPAPAQLQENTQAATLQVQNAATDNNPENDVNVHSQRSPSSNSTHQPPEDIKTLNDRDVVKERLPNLALGKRFHLDNLTPQWSIESQMSQESSDGPQTHSEGTYRSENQSRNSSKSSPGLNTESSNFNYSQAGIEELYPQQNIEWSKQSNEDTTLVEKVSSNNSRRESHDELSNSLQEMSISNSENPAPDILSANQDMESRNLQDNVGVTLPPPPSMSPANFPPPGPLNQPALSSSAHAVSGVPSQAPGLLPPPSSSSSSLPPPSSTSSLPPPSSFPPPMSSQNPFKHAGPFSHKTLSNKVSGNPSPMQPFPPQPNLTSPSVVNKVSQHNRVPVGFGANLETTPDNSERPDQPQVAPFRPMPVAPQVPDNLEVAPRNDRNEYLQTAHLSSGDYGENTDFSRNAPPPGLRRMVVGQQESEYSQNMNLTSDEPPPGLARMVPGQQTESESAYNQPNDNYMDRHIDGGPIDGTGRPYRQAEGQQTSDNYAQPPSNRGNERRPIGLDRMVPGEPSNDDYSQYQGAPYAGSNEQRVVTGLDHEYSVSADHGPSDVREQKMDGSDYMEQPVRNPSRSVIGARESSNDASPDFGGRPEEQQREVLMEGENLQDLSVISSTELSFSREATFDGADVPAPESADRKADAPESLEHSTGGSRRQSLVHVNTSGDDSERDRLVKSSPRREKHKPSRDRDRERDKEGRYSRGDRKYERESERRSGRRERGDERREREESPDARRTRRSTRDRERDESPETRRLRRSTRSHRYETEDTDYYSDRERYQRRQREGSYTSKPPRHDGERRYRDDRERDRDRRHPPDRHRDRDRYETRYRDIDPSRKYGNLRKEREDDRKRGEPYSPSRAESREPTATDDERDPRRRDRDRRSRHKRDPYYDVYGSGGTGGYPGDPYLLQRQQYEYYERLRATDPAAYMQLYKMMAAQPEYMAHVYGEGYAGVGYDSTGAVIGAREERGSVHSGRSSTTGLKGNDTYYGCRAEHAPASLLDAPSLRTDISDRDLNTDASLNLHLEESTVRSERMTPFRYSTAHIKGSISSRHLVVVSASYPVDGKPARVTLASLAAALAHTPESAALHSYPGPLAKGVTHKKSVIEYCEARVRNAAGAATRDPVGYVLIWELLALLLRQNGVVVGTDIAELLMKNTREHDYYKQPDKAARPDSRRESSVSGGRDDDPLDAPDPMQVPSEPPRTESASPRAAADDAAAIDKLREYLTYGNRQEALEFAMSNQLWGHALLLSWYGERRARALVAQRFVSALRHSDPLHTLYTSLAAKQPPVATCVSDESWGDWRPHAAIILSNTSAKPDQDRRTLIQLGDTLSSRGLIYSAQFCYISGGVQWAPHPLAPLTTPPEAPASTSPRLTLLLADPRAQTFNQHATDEAIFATEIYEYALSLNQDYVIKDLQVYKLVLATRLVDAGLYERALAYTEQAARAVTRAPRDYEPKLVRSLASLADRLRYHDPVLQEDPPLVEEGTDSGEPSPRHQQWLDDVTSVAEALTAEASAQNTPQHAPAHAHADYYAQQQYAWNEQAQQQYQQPAQTYPEPTEESQDYPQYYQQDYSQPPAPPAADPAPAYNYGYDENNYWQPQDQYGYGESGATADTVADSTGDGAAQQPSESRPMITMPGASSALYGAYDDDRPPSQDTDRETDTPKPASKGDAKGKEDRSEGKRGGSGWLGGILTRLSLRPPNQMILPDDKNPTIVWDAEHKRWRNLDADDDERSAPPPPPPKMADLVPAVQAAAAAPPAGPLATPAAAAPPLAPTSNIFKMQKGRHIKKSYVDVFNPSGAATRPLPPAADVLGPPAPSAPVGNYFVPQPMHQLAAGDDDNYNSGI</sequence>
<dbReference type="Pfam" id="PF12931">
    <property type="entry name" value="TPR_Sec16"/>
    <property type="match status" value="1"/>
</dbReference>
<feature type="compositionally biased region" description="Low complexity" evidence="6">
    <location>
        <begin position="47"/>
        <end position="57"/>
    </location>
</feature>
<feature type="compositionally biased region" description="Basic and acidic residues" evidence="6">
    <location>
        <begin position="896"/>
        <end position="960"/>
    </location>
</feature>
<keyword evidence="4" id="KW-0256">Endoplasmic reticulum</keyword>
<dbReference type="InterPro" id="IPR024298">
    <property type="entry name" value="Sec16_Sec23-bd"/>
</dbReference>
<feature type="compositionally biased region" description="Basic and acidic residues" evidence="6">
    <location>
        <begin position="969"/>
        <end position="991"/>
    </location>
</feature>
<evidence type="ECO:0000313" key="9">
    <source>
        <dbReference type="Proteomes" id="UP001549920"/>
    </source>
</evidence>
<evidence type="ECO:0000256" key="4">
    <source>
        <dbReference type="ARBA" id="ARBA00022824"/>
    </source>
</evidence>
<dbReference type="PANTHER" id="PTHR13402:SF6">
    <property type="entry name" value="SECRETORY 16, ISOFORM I"/>
    <property type="match status" value="1"/>
</dbReference>